<name>A0AAF0PUH7_SOLVR</name>
<organism evidence="1 2">
    <name type="scientific">Solanum verrucosum</name>
    <dbReference type="NCBI Taxonomy" id="315347"/>
    <lineage>
        <taxon>Eukaryota</taxon>
        <taxon>Viridiplantae</taxon>
        <taxon>Streptophyta</taxon>
        <taxon>Embryophyta</taxon>
        <taxon>Tracheophyta</taxon>
        <taxon>Spermatophyta</taxon>
        <taxon>Magnoliopsida</taxon>
        <taxon>eudicotyledons</taxon>
        <taxon>Gunneridae</taxon>
        <taxon>Pentapetalae</taxon>
        <taxon>asterids</taxon>
        <taxon>lamiids</taxon>
        <taxon>Solanales</taxon>
        <taxon>Solanaceae</taxon>
        <taxon>Solanoideae</taxon>
        <taxon>Solaneae</taxon>
        <taxon>Solanum</taxon>
    </lineage>
</organism>
<sequence length="29" mass="3308">MEFELAMSARMRVCFRTNNGSRVSATSRV</sequence>
<keyword evidence="2" id="KW-1185">Reference proteome</keyword>
<dbReference type="EMBL" id="CP133612">
    <property type="protein sequence ID" value="WMV08179.1"/>
    <property type="molecule type" value="Genomic_DNA"/>
</dbReference>
<proteinExistence type="predicted"/>
<dbReference type="Proteomes" id="UP001234989">
    <property type="component" value="Chromosome 1"/>
</dbReference>
<protein>
    <submittedName>
        <fullName evidence="1">Uncharacterized protein</fullName>
    </submittedName>
</protein>
<gene>
    <name evidence="1" type="ORF">MTR67_001564</name>
</gene>
<accession>A0AAF0PUH7</accession>
<dbReference type="AlphaFoldDB" id="A0AAF0PUH7"/>
<reference evidence="1" key="1">
    <citation type="submission" date="2023-08" db="EMBL/GenBank/DDBJ databases">
        <title>A de novo genome assembly of Solanum verrucosum Schlechtendal, a Mexican diploid species geographically isolated from the other diploid A-genome species in potato relatives.</title>
        <authorList>
            <person name="Hosaka K."/>
        </authorList>
    </citation>
    <scope>NUCLEOTIDE SEQUENCE</scope>
    <source>
        <tissue evidence="1">Young leaves</tissue>
    </source>
</reference>
<evidence type="ECO:0000313" key="2">
    <source>
        <dbReference type="Proteomes" id="UP001234989"/>
    </source>
</evidence>
<evidence type="ECO:0000313" key="1">
    <source>
        <dbReference type="EMBL" id="WMV08179.1"/>
    </source>
</evidence>